<feature type="compositionally biased region" description="Polar residues" evidence="1">
    <location>
        <begin position="8"/>
        <end position="22"/>
    </location>
</feature>
<reference evidence="2" key="3">
    <citation type="submission" date="2012-09" db="EMBL/GenBank/DDBJ databases">
        <authorList>
            <consortium name="VectorBase"/>
        </authorList>
    </citation>
    <scope>NUCLEOTIDE SEQUENCE</scope>
    <source>
        <strain evidence="2">Liverpool</strain>
    </source>
</reference>
<accession>Q16Y00</accession>
<feature type="compositionally biased region" description="Basic residues" evidence="1">
    <location>
        <begin position="76"/>
        <end position="92"/>
    </location>
</feature>
<evidence type="ECO:0000313" key="3">
    <source>
        <dbReference type="Proteomes" id="UP000682892"/>
    </source>
</evidence>
<gene>
    <name evidence="2" type="ORF">AaeL_AAEL008707</name>
</gene>
<dbReference type="HOGENOM" id="CLU_2063382_0_0_1"/>
<proteinExistence type="predicted"/>
<dbReference type="Proteomes" id="UP000682892">
    <property type="component" value="Unassembled WGS sequence"/>
</dbReference>
<organism evidence="2 3">
    <name type="scientific">Aedes aegypti</name>
    <name type="common">Yellowfever mosquito</name>
    <name type="synonym">Culex aegypti</name>
    <dbReference type="NCBI Taxonomy" id="7159"/>
    <lineage>
        <taxon>Eukaryota</taxon>
        <taxon>Metazoa</taxon>
        <taxon>Ecdysozoa</taxon>
        <taxon>Arthropoda</taxon>
        <taxon>Hexapoda</taxon>
        <taxon>Insecta</taxon>
        <taxon>Pterygota</taxon>
        <taxon>Neoptera</taxon>
        <taxon>Endopterygota</taxon>
        <taxon>Diptera</taxon>
        <taxon>Nematocera</taxon>
        <taxon>Culicoidea</taxon>
        <taxon>Culicidae</taxon>
        <taxon>Culicinae</taxon>
        <taxon>Aedini</taxon>
        <taxon>Aedes</taxon>
        <taxon>Stegomyia</taxon>
    </lineage>
</organism>
<feature type="region of interest" description="Disordered" evidence="1">
    <location>
        <begin position="1"/>
        <end position="93"/>
    </location>
</feature>
<evidence type="ECO:0000313" key="2">
    <source>
        <dbReference type="EMBL" id="EAT39504.1"/>
    </source>
</evidence>
<sequence>MPEEPCTTCRSTNPHSEATETGSIACHRPNKGPSSCAKRNATTVSTPTRWRRRFSRRKQPSGRLPPVPRSRSITMRPRRQRWPVRNRQRPAKTTKIAAIRRSSLRPILKSHPIWSCRKR</sequence>
<dbReference type="AlphaFoldDB" id="Q16Y00"/>
<dbReference type="PaxDb" id="7159-AAEL008707-PA"/>
<reference evidence="2" key="1">
    <citation type="submission" date="2005-10" db="EMBL/GenBank/DDBJ databases">
        <authorList>
            <person name="Loftus B.J."/>
            <person name="Nene V.M."/>
            <person name="Hannick L.I."/>
            <person name="Bidwell S."/>
            <person name="Haas B."/>
            <person name="Amedeo P."/>
            <person name="Orvis J."/>
            <person name="Wortman J.R."/>
            <person name="White O.R."/>
            <person name="Salzberg S."/>
            <person name="Shumway M."/>
            <person name="Koo H."/>
            <person name="Zhao Y."/>
            <person name="Holmes M."/>
            <person name="Miller J."/>
            <person name="Schatz M."/>
            <person name="Pop M."/>
            <person name="Pai G."/>
            <person name="Utterback T."/>
            <person name="Rogers Y.-H."/>
            <person name="Kravitz S."/>
            <person name="Fraser C.M."/>
        </authorList>
    </citation>
    <scope>NUCLEOTIDE SEQUENCE</scope>
    <source>
        <strain evidence="2">Liverpool</strain>
    </source>
</reference>
<dbReference type="EMBL" id="CH477528">
    <property type="protein sequence ID" value="EAT39504.1"/>
    <property type="molecule type" value="Genomic_DNA"/>
</dbReference>
<feature type="compositionally biased region" description="Basic residues" evidence="1">
    <location>
        <begin position="49"/>
        <end position="60"/>
    </location>
</feature>
<name>Q16Y00_AEDAE</name>
<dbReference type="KEGG" id="aag:5570973"/>
<dbReference type="OrthoDB" id="5836667at2759"/>
<evidence type="ECO:0000256" key="1">
    <source>
        <dbReference type="SAM" id="MobiDB-lite"/>
    </source>
</evidence>
<protein>
    <submittedName>
        <fullName evidence="2">AAEL008707-PA</fullName>
    </submittedName>
</protein>
<reference evidence="2" key="2">
    <citation type="journal article" date="2007" name="Science">
        <title>Genome sequence of Aedes aegypti, a major arbovirus vector.</title>
        <authorList>
            <person name="Nene V."/>
            <person name="Wortman J.R."/>
            <person name="Lawson D."/>
            <person name="Haas B."/>
            <person name="Kodira C."/>
            <person name="Tu Z.J."/>
            <person name="Loftus B."/>
            <person name="Xi Z."/>
            <person name="Megy K."/>
            <person name="Grabherr M."/>
            <person name="Ren Q."/>
            <person name="Zdobnov E.M."/>
            <person name="Lobo N.F."/>
            <person name="Campbell K.S."/>
            <person name="Brown S.E."/>
            <person name="Bonaldo M.F."/>
            <person name="Zhu J."/>
            <person name="Sinkins S.P."/>
            <person name="Hogenkamp D.G."/>
            <person name="Amedeo P."/>
            <person name="Arensburger P."/>
            <person name="Atkinson P.W."/>
            <person name="Bidwell S."/>
            <person name="Biedler J."/>
            <person name="Birney E."/>
            <person name="Bruggner R.V."/>
            <person name="Costas J."/>
            <person name="Coy M.R."/>
            <person name="Crabtree J."/>
            <person name="Crawford M."/>
            <person name="Debruyn B."/>
            <person name="Decaprio D."/>
            <person name="Eiglmeier K."/>
            <person name="Eisenstadt E."/>
            <person name="El-Dorry H."/>
            <person name="Gelbart W.M."/>
            <person name="Gomes S.L."/>
            <person name="Hammond M."/>
            <person name="Hannick L.I."/>
            <person name="Hogan J.R."/>
            <person name="Holmes M.H."/>
            <person name="Jaffe D."/>
            <person name="Johnston J.S."/>
            <person name="Kennedy R.C."/>
            <person name="Koo H."/>
            <person name="Kravitz S."/>
            <person name="Kriventseva E.V."/>
            <person name="Kulp D."/>
            <person name="Labutti K."/>
            <person name="Lee E."/>
            <person name="Li S."/>
            <person name="Lovin D.D."/>
            <person name="Mao C."/>
            <person name="Mauceli E."/>
            <person name="Menck C.F."/>
            <person name="Miller J.R."/>
            <person name="Montgomery P."/>
            <person name="Mori A."/>
            <person name="Nascimento A.L."/>
            <person name="Naveira H.F."/>
            <person name="Nusbaum C."/>
            <person name="O'leary S."/>
            <person name="Orvis J."/>
            <person name="Pertea M."/>
            <person name="Quesneville H."/>
            <person name="Reidenbach K.R."/>
            <person name="Rogers Y.H."/>
            <person name="Roth C.W."/>
            <person name="Schneider J.R."/>
            <person name="Schatz M."/>
            <person name="Shumway M."/>
            <person name="Stanke M."/>
            <person name="Stinson E.O."/>
            <person name="Tubio J.M."/>
            <person name="Vanzee J.P."/>
            <person name="Verjovski-Almeida S."/>
            <person name="Werner D."/>
            <person name="White O."/>
            <person name="Wyder S."/>
            <person name="Zeng Q."/>
            <person name="Zhao Q."/>
            <person name="Zhao Y."/>
            <person name="Hill C.A."/>
            <person name="Raikhel A.S."/>
            <person name="Soares M.B."/>
            <person name="Knudson D.L."/>
            <person name="Lee N.H."/>
            <person name="Galagan J."/>
            <person name="Salzberg S.L."/>
            <person name="Paulsen I.T."/>
            <person name="Dimopoulos G."/>
            <person name="Collins F.H."/>
            <person name="Birren B."/>
            <person name="Fraser-Liggett C.M."/>
            <person name="Severson D.W."/>
        </authorList>
    </citation>
    <scope>NUCLEOTIDE SEQUENCE [LARGE SCALE GENOMIC DNA]</scope>
    <source>
        <strain evidence="2">Liverpool</strain>
    </source>
</reference>